<reference evidence="10 11" key="1">
    <citation type="submission" date="2020-12" db="EMBL/GenBank/DDBJ databases">
        <title>FDA dAtabase for Regulatory Grade micrObial Sequences (FDA-ARGOS): Supporting development and validation of Infectious Disease Dx tests.</title>
        <authorList>
            <person name="Sproer C."/>
            <person name="Gronow S."/>
            <person name="Severitt S."/>
            <person name="Schroder I."/>
            <person name="Tallon L."/>
            <person name="Sadzewicz L."/>
            <person name="Zhao X."/>
            <person name="Boylan J."/>
            <person name="Ott S."/>
            <person name="Bowen H."/>
            <person name="Vavikolanu K."/>
            <person name="Mehta A."/>
            <person name="Aluvathingal J."/>
            <person name="Nadendla S."/>
            <person name="Lowell S."/>
            <person name="Myers T."/>
            <person name="Yan Y."/>
            <person name="Sichtig H."/>
        </authorList>
    </citation>
    <scope>NUCLEOTIDE SEQUENCE [LARGE SCALE GENOMIC DNA]</scope>
    <source>
        <strain evidence="10 11">FDAARGOS_864</strain>
    </source>
</reference>
<keyword evidence="7 9" id="KW-0472">Membrane</keyword>
<feature type="transmembrane region" description="Helical" evidence="9">
    <location>
        <begin position="237"/>
        <end position="258"/>
    </location>
</feature>
<dbReference type="Proteomes" id="UP000594975">
    <property type="component" value="Chromosome"/>
</dbReference>
<feature type="transmembrane region" description="Helical" evidence="9">
    <location>
        <begin position="184"/>
        <end position="207"/>
    </location>
</feature>
<dbReference type="AlphaFoldDB" id="A0A7T3CI06"/>
<dbReference type="EMBL" id="CP065738">
    <property type="protein sequence ID" value="QPT54551.1"/>
    <property type="molecule type" value="Genomic_DNA"/>
</dbReference>
<comment type="similarity">
    <text evidence="2">Belongs to the binding-protein-dependent transport system permease family. FecCD subfamily.</text>
</comment>
<protein>
    <submittedName>
        <fullName evidence="10">Iron ABC transporter permease</fullName>
    </submittedName>
</protein>
<keyword evidence="6 9" id="KW-1133">Transmembrane helix</keyword>
<evidence type="ECO:0000256" key="1">
    <source>
        <dbReference type="ARBA" id="ARBA00004651"/>
    </source>
</evidence>
<accession>A0A7T3CI06</accession>
<organism evidence="10 11">
    <name type="scientific">Rothia kristinae</name>
    <dbReference type="NCBI Taxonomy" id="37923"/>
    <lineage>
        <taxon>Bacteria</taxon>
        <taxon>Bacillati</taxon>
        <taxon>Actinomycetota</taxon>
        <taxon>Actinomycetes</taxon>
        <taxon>Micrococcales</taxon>
        <taxon>Micrococcaceae</taxon>
        <taxon>Rothia</taxon>
    </lineage>
</organism>
<dbReference type="InterPro" id="IPR037294">
    <property type="entry name" value="ABC_BtuC-like"/>
</dbReference>
<dbReference type="PANTHER" id="PTHR30472">
    <property type="entry name" value="FERRIC ENTEROBACTIN TRANSPORT SYSTEM PERMEASE PROTEIN"/>
    <property type="match status" value="1"/>
</dbReference>
<dbReference type="GO" id="GO:0022857">
    <property type="term" value="F:transmembrane transporter activity"/>
    <property type="evidence" value="ECO:0007669"/>
    <property type="project" value="InterPro"/>
</dbReference>
<dbReference type="RefSeq" id="WP_129357961.1">
    <property type="nucleotide sequence ID" value="NZ_CP065738.1"/>
</dbReference>
<feature type="transmembrane region" description="Helical" evidence="9">
    <location>
        <begin position="118"/>
        <end position="139"/>
    </location>
</feature>
<dbReference type="GO" id="GO:0005886">
    <property type="term" value="C:plasma membrane"/>
    <property type="evidence" value="ECO:0007669"/>
    <property type="project" value="UniProtKB-SubCell"/>
</dbReference>
<feature type="transmembrane region" description="Helical" evidence="9">
    <location>
        <begin position="145"/>
        <end position="163"/>
    </location>
</feature>
<dbReference type="InterPro" id="IPR000522">
    <property type="entry name" value="ABC_transptr_permease_BtuC"/>
</dbReference>
<dbReference type="GO" id="GO:0033214">
    <property type="term" value="P:siderophore-iron import into cell"/>
    <property type="evidence" value="ECO:0007669"/>
    <property type="project" value="TreeGrafter"/>
</dbReference>
<feature type="transmembrane region" description="Helical" evidence="9">
    <location>
        <begin position="89"/>
        <end position="106"/>
    </location>
</feature>
<evidence type="ECO:0000313" key="11">
    <source>
        <dbReference type="Proteomes" id="UP000594975"/>
    </source>
</evidence>
<feature type="transmembrane region" description="Helical" evidence="9">
    <location>
        <begin position="344"/>
        <end position="363"/>
    </location>
</feature>
<sequence>MKSPHLTSADAAIRATRGTPDPSSGRRRGGSGRLLLVVLASAAALFALFVLSLAVGSRTIPFSHTLAALLHPDGGAEALVIWHLRMPRALAAVVVGVGLSAAGLVMQALTRNPLAEPGILGVNAGASVAVVLGVVLAGAHDAAGYAWWALAGAAAAAAVVFLLGRGGTGPASSSGTATGGSSRLRIVLAGTALGASLGSVTGIITMVDSAAFDAHRFWVVGSLAGRDMATVEATAPFVLVGAVMTLILCGPLNVLLLGEDSAAALGVRVGPVRVLALAAITLLAGGSTALAGPVAFVGLVVPHVLRLLLGPDLRRLMPLALVAGPCLVLASDIVGRVVAAPAEIAVGVVTAFLGAPTLLWLVVRGRS</sequence>
<comment type="subcellular location">
    <subcellularLocation>
        <location evidence="1">Cell membrane</location>
        <topology evidence="1">Multi-pass membrane protein</topology>
    </subcellularLocation>
</comment>
<evidence type="ECO:0000256" key="2">
    <source>
        <dbReference type="ARBA" id="ARBA00007935"/>
    </source>
</evidence>
<evidence type="ECO:0000313" key="10">
    <source>
        <dbReference type="EMBL" id="QPT54551.1"/>
    </source>
</evidence>
<evidence type="ECO:0000256" key="4">
    <source>
        <dbReference type="ARBA" id="ARBA00022475"/>
    </source>
</evidence>
<feature type="region of interest" description="Disordered" evidence="8">
    <location>
        <begin position="1"/>
        <end position="28"/>
    </location>
</feature>
<evidence type="ECO:0000256" key="7">
    <source>
        <dbReference type="ARBA" id="ARBA00023136"/>
    </source>
</evidence>
<dbReference type="SUPFAM" id="SSF81345">
    <property type="entry name" value="ABC transporter involved in vitamin B12 uptake, BtuC"/>
    <property type="match status" value="1"/>
</dbReference>
<feature type="transmembrane region" description="Helical" evidence="9">
    <location>
        <begin position="34"/>
        <end position="55"/>
    </location>
</feature>
<evidence type="ECO:0000256" key="8">
    <source>
        <dbReference type="SAM" id="MobiDB-lite"/>
    </source>
</evidence>
<dbReference type="Pfam" id="PF01032">
    <property type="entry name" value="FecCD"/>
    <property type="match status" value="1"/>
</dbReference>
<dbReference type="PANTHER" id="PTHR30472:SF1">
    <property type="entry name" value="FE(3+) DICITRATE TRANSPORT SYSTEM PERMEASE PROTEIN FECC-RELATED"/>
    <property type="match status" value="1"/>
</dbReference>
<gene>
    <name evidence="10" type="ORF">I6G21_05255</name>
</gene>
<evidence type="ECO:0000256" key="6">
    <source>
        <dbReference type="ARBA" id="ARBA00022989"/>
    </source>
</evidence>
<evidence type="ECO:0000256" key="9">
    <source>
        <dbReference type="SAM" id="Phobius"/>
    </source>
</evidence>
<evidence type="ECO:0000256" key="5">
    <source>
        <dbReference type="ARBA" id="ARBA00022692"/>
    </source>
</evidence>
<feature type="transmembrane region" description="Helical" evidence="9">
    <location>
        <begin position="265"/>
        <end position="284"/>
    </location>
</feature>
<proteinExistence type="inferred from homology"/>
<dbReference type="CDD" id="cd06550">
    <property type="entry name" value="TM_ABC_iron-siderophores_like"/>
    <property type="match status" value="1"/>
</dbReference>
<dbReference type="KEGG" id="rkr:I6G21_05255"/>
<keyword evidence="3" id="KW-0813">Transport</keyword>
<dbReference type="GeneID" id="61262779"/>
<dbReference type="Gene3D" id="1.10.3470.10">
    <property type="entry name" value="ABC transporter involved in vitamin B12 uptake, BtuC"/>
    <property type="match status" value="1"/>
</dbReference>
<evidence type="ECO:0000256" key="3">
    <source>
        <dbReference type="ARBA" id="ARBA00022448"/>
    </source>
</evidence>
<name>A0A7T3CI06_9MICC</name>
<feature type="transmembrane region" description="Helical" evidence="9">
    <location>
        <begin position="290"/>
        <end position="309"/>
    </location>
</feature>
<feature type="transmembrane region" description="Helical" evidence="9">
    <location>
        <begin position="316"/>
        <end position="338"/>
    </location>
</feature>
<keyword evidence="4" id="KW-1003">Cell membrane</keyword>
<dbReference type="FunFam" id="1.10.3470.10:FF:000001">
    <property type="entry name" value="Vitamin B12 ABC transporter permease BtuC"/>
    <property type="match status" value="1"/>
</dbReference>
<keyword evidence="5 9" id="KW-0812">Transmembrane</keyword>